<dbReference type="AlphaFoldDB" id="C6SGX8"/>
<evidence type="ECO:0000313" key="2">
    <source>
        <dbReference type="EMBL" id="CBA04430.1"/>
    </source>
</evidence>
<name>C6SGX8_NEIME</name>
<protein>
    <submittedName>
        <fullName evidence="2">Uncharacterized protein</fullName>
    </submittedName>
</protein>
<proteinExistence type="predicted"/>
<feature type="region of interest" description="Disordered" evidence="1">
    <location>
        <begin position="18"/>
        <end position="39"/>
    </location>
</feature>
<dbReference type="EMBL" id="AM889138">
    <property type="protein sequence ID" value="CBA04430.1"/>
    <property type="molecule type" value="Genomic_DNA"/>
</dbReference>
<organism evidence="2">
    <name type="scientific">Neisseria meningitidis alpha275</name>
    <dbReference type="NCBI Taxonomy" id="295996"/>
    <lineage>
        <taxon>Bacteria</taxon>
        <taxon>Pseudomonadati</taxon>
        <taxon>Pseudomonadota</taxon>
        <taxon>Betaproteobacteria</taxon>
        <taxon>Neisseriales</taxon>
        <taxon>Neisseriaceae</taxon>
        <taxon>Neisseria</taxon>
    </lineage>
</organism>
<evidence type="ECO:0000256" key="1">
    <source>
        <dbReference type="SAM" id="MobiDB-lite"/>
    </source>
</evidence>
<reference evidence="2" key="1">
    <citation type="journal article" date="2008" name="Proc. Natl. Acad. Sci. U.S.A.">
        <title>Whole-genome comparison of disease and carriage strains provides insights into virulence evolution in Neisseria meningitidis.</title>
        <authorList>
            <person name="Schoen C."/>
            <person name="Blom J."/>
            <person name="Claus H."/>
            <person name="Schramm-Glueck A."/>
            <person name="Brandt P."/>
            <person name="Mueller T."/>
            <person name="Goesmann A."/>
            <person name="Joseph B."/>
            <person name="Konietzny S."/>
            <person name="Kurzai O."/>
            <person name="Schmitt C."/>
            <person name="Friedrich T."/>
            <person name="Linke B."/>
            <person name="Vogel U."/>
            <person name="Frosch M."/>
        </authorList>
    </citation>
    <scope>NUCLEOTIDE SEQUENCE</scope>
    <source>
        <strain evidence="2">Alpha275</strain>
    </source>
</reference>
<accession>C6SGX8</accession>
<gene>
    <name evidence="2" type="ORF">NMW_0195</name>
</gene>
<sequence>MATICKLLNAISGVTANTPSESGTARCKSKPCNTFNTKP</sequence>